<proteinExistence type="predicted"/>
<name>A0A0N9VSM5_9GAMM</name>
<organism evidence="2 3">
    <name type="scientific">Acinetobacter equi</name>
    <dbReference type="NCBI Taxonomy" id="1324350"/>
    <lineage>
        <taxon>Bacteria</taxon>
        <taxon>Pseudomonadati</taxon>
        <taxon>Pseudomonadota</taxon>
        <taxon>Gammaproteobacteria</taxon>
        <taxon>Moraxellales</taxon>
        <taxon>Moraxellaceae</taxon>
        <taxon>Acinetobacter</taxon>
    </lineage>
</organism>
<reference evidence="2 3" key="1">
    <citation type="journal article" date="2015" name="Int. J. Syst. Evol. Microbiol.">
        <title>Acinetobacter equi sp. nov. isolated from horse faeces.</title>
        <authorList>
            <person name="Poppel M.T."/>
            <person name="Skiebe E."/>
            <person name="Laue M."/>
            <person name="Bergmann H."/>
            <person name="Ebersberger I."/>
            <person name="Garn T."/>
            <person name="Fruth A."/>
            <person name="Baumgardt S."/>
            <person name="Busse H.J."/>
            <person name="Wilharm G."/>
        </authorList>
    </citation>
    <scope>NUCLEOTIDE SEQUENCE [LARGE SCALE GENOMIC DNA]</scope>
    <source>
        <strain evidence="2 3">114</strain>
    </source>
</reference>
<dbReference type="OrthoDB" id="6679820at2"/>
<dbReference type="Gene3D" id="2.40.160.10">
    <property type="entry name" value="Porin"/>
    <property type="match status" value="1"/>
</dbReference>
<sequence length="191" mass="22380">MNKKILIFVVFCIISFQTNAKEILQTEKKQPFSFKIGYSNIHIDHKILGKEKIKSIEYIASYDFNHWGIWIEHEHQEIKKLTSNQYAIGGQYTFLKNKKYYALSSFGIGVTDINYSNKNNIIKADYIYYPLSLEFGYMPHPNVGAYITYGYKWLKNKNASIFYKNIEISDEQSEDFNLNGQTYSIGIRIAF</sequence>
<protein>
    <recommendedName>
        <fullName evidence="4">Outer membrane protein beta-barrel domain-containing protein</fullName>
    </recommendedName>
</protein>
<feature type="signal peptide" evidence="1">
    <location>
        <begin position="1"/>
        <end position="20"/>
    </location>
</feature>
<evidence type="ECO:0000313" key="2">
    <source>
        <dbReference type="EMBL" id="ALH96453.1"/>
    </source>
</evidence>
<accession>A0A0N9VSM5</accession>
<feature type="chain" id="PRO_5006039568" description="Outer membrane protein beta-barrel domain-containing protein" evidence="1">
    <location>
        <begin position="21"/>
        <end position="191"/>
    </location>
</feature>
<evidence type="ECO:0008006" key="4">
    <source>
        <dbReference type="Google" id="ProtNLM"/>
    </source>
</evidence>
<dbReference type="RefSeq" id="WP_054582332.1">
    <property type="nucleotide sequence ID" value="NZ_CP012808.1"/>
</dbReference>
<keyword evidence="3" id="KW-1185">Reference proteome</keyword>
<gene>
    <name evidence="2" type="ORF">AOY20_13385</name>
</gene>
<keyword evidence="1" id="KW-0732">Signal</keyword>
<dbReference type="SUPFAM" id="SSF56935">
    <property type="entry name" value="Porins"/>
    <property type="match status" value="1"/>
</dbReference>
<evidence type="ECO:0000256" key="1">
    <source>
        <dbReference type="SAM" id="SignalP"/>
    </source>
</evidence>
<dbReference type="KEGG" id="aei:AOY20_13385"/>
<evidence type="ECO:0000313" key="3">
    <source>
        <dbReference type="Proteomes" id="UP000064939"/>
    </source>
</evidence>
<dbReference type="InterPro" id="IPR023614">
    <property type="entry name" value="Porin_dom_sf"/>
</dbReference>
<dbReference type="AlphaFoldDB" id="A0A0N9VSM5"/>
<dbReference type="EMBL" id="CP012808">
    <property type="protein sequence ID" value="ALH96453.1"/>
    <property type="molecule type" value="Genomic_DNA"/>
</dbReference>
<dbReference type="Proteomes" id="UP000064939">
    <property type="component" value="Chromosome"/>
</dbReference>